<evidence type="ECO:0000313" key="13">
    <source>
        <dbReference type="EnsemblMetazoa" id="XP_038063956.1"/>
    </source>
</evidence>
<feature type="region of interest" description="Disordered" evidence="11">
    <location>
        <begin position="154"/>
        <end position="179"/>
    </location>
</feature>
<comment type="subcellular location">
    <subcellularLocation>
        <location evidence="1 10">Nucleus</location>
    </subcellularLocation>
</comment>
<feature type="region of interest" description="Disordered" evidence="11">
    <location>
        <begin position="304"/>
        <end position="358"/>
    </location>
</feature>
<dbReference type="GO" id="GO:0008270">
    <property type="term" value="F:zinc ion binding"/>
    <property type="evidence" value="ECO:0007669"/>
    <property type="project" value="UniProtKB-UniRule"/>
</dbReference>
<comment type="domain">
    <text evidence="10">The C-terminal SGF11-type zinc-finger domain forms part of the 'catalytic lobe' of the SAGA deubiquitination module.</text>
</comment>
<evidence type="ECO:0000256" key="8">
    <source>
        <dbReference type="ARBA" id="ARBA00023163"/>
    </source>
</evidence>
<dbReference type="GO" id="GO:0000124">
    <property type="term" value="C:SAGA complex"/>
    <property type="evidence" value="ECO:0007669"/>
    <property type="project" value="UniProtKB-UniRule"/>
</dbReference>
<dbReference type="RefSeq" id="XP_038063956.1">
    <property type="nucleotide sequence ID" value="XM_038208028.1"/>
</dbReference>
<evidence type="ECO:0000256" key="2">
    <source>
        <dbReference type="ARBA" id="ARBA00022723"/>
    </source>
</evidence>
<keyword evidence="2 10" id="KW-0479">Metal-binding</keyword>
<feature type="domain" description="SCA7" evidence="12">
    <location>
        <begin position="210"/>
        <end position="277"/>
    </location>
</feature>
<dbReference type="Gene3D" id="6.10.140.1270">
    <property type="match status" value="1"/>
</dbReference>
<evidence type="ECO:0000256" key="10">
    <source>
        <dbReference type="HAMAP-Rule" id="MF_03047"/>
    </source>
</evidence>
<accession>A0A914AK62</accession>
<comment type="domain">
    <text evidence="10">The long N-terminal helix forms part of the 'assembly lobe' of the SAGA deubiquitination module.</text>
</comment>
<dbReference type="Pfam" id="PF08209">
    <property type="entry name" value="Sgf11"/>
    <property type="match status" value="1"/>
</dbReference>
<organism evidence="13 14">
    <name type="scientific">Patiria miniata</name>
    <name type="common">Bat star</name>
    <name type="synonym">Asterina miniata</name>
    <dbReference type="NCBI Taxonomy" id="46514"/>
    <lineage>
        <taxon>Eukaryota</taxon>
        <taxon>Metazoa</taxon>
        <taxon>Echinodermata</taxon>
        <taxon>Eleutherozoa</taxon>
        <taxon>Asterozoa</taxon>
        <taxon>Asteroidea</taxon>
        <taxon>Valvatacea</taxon>
        <taxon>Valvatida</taxon>
        <taxon>Asterinidae</taxon>
        <taxon>Patiria</taxon>
    </lineage>
</organism>
<sequence length="372" mass="41588">MEDFLLHHLHEASPSPEDQGGLEEDIFADVLQELTLGFCFEIHRSCKMGQLFLDETDEPSLKFYEIVNEPGRDVFGKPPLKKQIDCICPHCNRNLSASRFAPHLEKCMGMGRNSSRLASKRIANSGMGKMDSDNEDDDRDLDWSFAFDKKVTKKSKKDKVSNNSPRRSKPKIGTKMGDFPCGGSLPSESMAGSMTSYASKSFSSAPYEGLSLEERKRLLMSTCGVISEHTHKMCTKSLRCPQHTDEQRRIIRRYLLRIDPEGRLRMRPDGSLEADDIQVDIDGYEDGDGQALRETLNRIQQWEGNTSSANPSPADSTSTTNSQEKRRKKGSAKLTQRKKSKVKPPALHVVSSAGSTSSFLSSCADTQFHILD</sequence>
<keyword evidence="8 10" id="KW-0804">Transcription</keyword>
<keyword evidence="7 10" id="KW-0010">Activator</keyword>
<proteinExistence type="inferred from homology"/>
<dbReference type="GO" id="GO:0006357">
    <property type="term" value="P:regulation of transcription by RNA polymerase II"/>
    <property type="evidence" value="ECO:0007669"/>
    <property type="project" value="TreeGrafter"/>
</dbReference>
<comment type="similarity">
    <text evidence="10">Belongs to the SGF11 family.</text>
</comment>
<keyword evidence="6 10" id="KW-0805">Transcription regulation</keyword>
<dbReference type="HAMAP" id="MF_03047">
    <property type="entry name" value="Sgf11"/>
    <property type="match status" value="1"/>
</dbReference>
<name>A0A914AK62_PATMI</name>
<dbReference type="OMA" id="LCTRSMR"/>
<dbReference type="AlphaFoldDB" id="A0A914AK62"/>
<dbReference type="Proteomes" id="UP000887568">
    <property type="component" value="Unplaced"/>
</dbReference>
<dbReference type="EnsemblMetazoa" id="XM_038208028.1">
    <property type="protein sequence ID" value="XP_038063956.1"/>
    <property type="gene ID" value="LOC119734494"/>
</dbReference>
<evidence type="ECO:0000256" key="6">
    <source>
        <dbReference type="ARBA" id="ARBA00023015"/>
    </source>
</evidence>
<comment type="subunit">
    <text evidence="10">Component of some SAGA transcription coactivator-HAT complexes. Within the SAGA complex, participates to a subcomplex of SAGA called the DUB module (deubiquitination module).</text>
</comment>
<feature type="compositionally biased region" description="Basic residues" evidence="11">
    <location>
        <begin position="325"/>
        <end position="342"/>
    </location>
</feature>
<evidence type="ECO:0000256" key="7">
    <source>
        <dbReference type="ARBA" id="ARBA00023159"/>
    </source>
</evidence>
<dbReference type="FunFam" id="3.30.160.60:FF:000118">
    <property type="entry name" value="Ataxin-7-like protein 3"/>
    <property type="match status" value="1"/>
</dbReference>
<keyword evidence="14" id="KW-1185">Reference proteome</keyword>
<dbReference type="PANTHER" id="PTHR46367:SF1">
    <property type="entry name" value="ATAXIN-7-LIKE PROTEIN 3"/>
    <property type="match status" value="1"/>
</dbReference>
<protein>
    <recommendedName>
        <fullName evidence="10">SAGA-associated factor 11 homolog</fullName>
    </recommendedName>
</protein>
<evidence type="ECO:0000256" key="5">
    <source>
        <dbReference type="ARBA" id="ARBA00022853"/>
    </source>
</evidence>
<evidence type="ECO:0000256" key="3">
    <source>
        <dbReference type="ARBA" id="ARBA00022771"/>
    </source>
</evidence>
<comment type="function">
    <text evidence="10">Component of the transcription regulatory histone acetylation (HAT) complex SAGA, a multiprotein complex that activates transcription by remodeling chromatin and mediating histone acetylation and deubiquitination. Within the SAGA complex, participates in a subcomplex that specifically deubiquitinates histone H2B. The SAGA complex is recruited to specific gene promoters by activators, where it is required for transcription.</text>
</comment>
<evidence type="ECO:0000313" key="14">
    <source>
        <dbReference type="Proteomes" id="UP000887568"/>
    </source>
</evidence>
<dbReference type="Gene3D" id="3.30.160.60">
    <property type="entry name" value="Classic Zinc Finger"/>
    <property type="match status" value="1"/>
</dbReference>
<evidence type="ECO:0000256" key="1">
    <source>
        <dbReference type="ARBA" id="ARBA00004123"/>
    </source>
</evidence>
<dbReference type="PANTHER" id="PTHR46367">
    <property type="entry name" value="ATAXIN-7-LIKE PROTEIN 3"/>
    <property type="match status" value="1"/>
</dbReference>
<evidence type="ECO:0000256" key="9">
    <source>
        <dbReference type="ARBA" id="ARBA00023242"/>
    </source>
</evidence>
<dbReference type="InterPro" id="IPR051078">
    <property type="entry name" value="SGF11"/>
</dbReference>
<keyword evidence="4 10" id="KW-0862">Zinc</keyword>
<evidence type="ECO:0000256" key="4">
    <source>
        <dbReference type="ARBA" id="ARBA00022833"/>
    </source>
</evidence>
<keyword evidence="3 10" id="KW-0863">Zinc-finger</keyword>
<evidence type="ECO:0000259" key="12">
    <source>
        <dbReference type="PROSITE" id="PS51505"/>
    </source>
</evidence>
<dbReference type="GO" id="GO:0003713">
    <property type="term" value="F:transcription coactivator activity"/>
    <property type="evidence" value="ECO:0007669"/>
    <property type="project" value="UniProtKB-UniRule"/>
</dbReference>
<dbReference type="GO" id="GO:0071819">
    <property type="term" value="C:DUBm complex"/>
    <property type="evidence" value="ECO:0007669"/>
    <property type="project" value="UniProtKB-UniRule"/>
</dbReference>
<dbReference type="CTD" id="56970"/>
<feature type="zinc finger region" description="SGF11-type" evidence="10">
    <location>
        <begin position="86"/>
        <end position="107"/>
    </location>
</feature>
<evidence type="ECO:0000256" key="11">
    <source>
        <dbReference type="SAM" id="MobiDB-lite"/>
    </source>
</evidence>
<dbReference type="InterPro" id="IPR013246">
    <property type="entry name" value="SAGA_su_Sgf11"/>
</dbReference>
<feature type="compositionally biased region" description="Polar residues" evidence="11">
    <location>
        <begin position="304"/>
        <end position="322"/>
    </location>
</feature>
<dbReference type="InterPro" id="IPR013243">
    <property type="entry name" value="SCA7_dom"/>
</dbReference>
<dbReference type="OrthoDB" id="21557at2759"/>
<keyword evidence="5 10" id="KW-0156">Chromatin regulator</keyword>
<dbReference type="GO" id="GO:0006325">
    <property type="term" value="P:chromatin organization"/>
    <property type="evidence" value="ECO:0007669"/>
    <property type="project" value="UniProtKB-KW"/>
</dbReference>
<keyword evidence="9 10" id="KW-0539">Nucleus</keyword>
<reference evidence="13" key="1">
    <citation type="submission" date="2022-11" db="UniProtKB">
        <authorList>
            <consortium name="EnsemblMetazoa"/>
        </authorList>
    </citation>
    <scope>IDENTIFICATION</scope>
</reference>
<dbReference type="GeneID" id="119734494"/>
<dbReference type="PROSITE" id="PS51505">
    <property type="entry name" value="SCA7"/>
    <property type="match status" value="1"/>
</dbReference>